<accession>A0ABS9KLU2</accession>
<dbReference type="NCBIfam" id="TIGR02118">
    <property type="entry name" value="EthD family reductase"/>
    <property type="match status" value="1"/>
</dbReference>
<dbReference type="Gene3D" id="3.30.70.100">
    <property type="match status" value="1"/>
</dbReference>
<name>A0ABS9KLU2_9BACT</name>
<dbReference type="Pfam" id="PF07110">
    <property type="entry name" value="EthD"/>
    <property type="match status" value="1"/>
</dbReference>
<proteinExistence type="predicted"/>
<gene>
    <name evidence="2" type="ORF">LZZ85_03330</name>
</gene>
<comment type="caution">
    <text evidence="2">The sequence shown here is derived from an EMBL/GenBank/DDBJ whole genome shotgun (WGS) entry which is preliminary data.</text>
</comment>
<keyword evidence="3" id="KW-1185">Reference proteome</keyword>
<evidence type="ECO:0000313" key="3">
    <source>
        <dbReference type="Proteomes" id="UP001165367"/>
    </source>
</evidence>
<sequence length="101" mass="11173">MIKATVLYGHPSSPEEFEKYYKETHDPLVNKTAGIVKKEYTRFLQNADGSAPVYYRMAELCFESGETMQRAMASEEGKAMAADLSNFATGGVKIIVGIVEN</sequence>
<organism evidence="2 3">
    <name type="scientific">Terrimonas ginsenosidimutans</name>
    <dbReference type="NCBI Taxonomy" id="2908004"/>
    <lineage>
        <taxon>Bacteria</taxon>
        <taxon>Pseudomonadati</taxon>
        <taxon>Bacteroidota</taxon>
        <taxon>Chitinophagia</taxon>
        <taxon>Chitinophagales</taxon>
        <taxon>Chitinophagaceae</taxon>
        <taxon>Terrimonas</taxon>
    </lineage>
</organism>
<dbReference type="InterPro" id="IPR009799">
    <property type="entry name" value="EthD_dom"/>
</dbReference>
<dbReference type="InterPro" id="IPR011008">
    <property type="entry name" value="Dimeric_a/b-barrel"/>
</dbReference>
<dbReference type="EMBL" id="JAKLTR010000002">
    <property type="protein sequence ID" value="MCG2613291.1"/>
    <property type="molecule type" value="Genomic_DNA"/>
</dbReference>
<evidence type="ECO:0000259" key="1">
    <source>
        <dbReference type="Pfam" id="PF07110"/>
    </source>
</evidence>
<dbReference type="Proteomes" id="UP001165367">
    <property type="component" value="Unassembled WGS sequence"/>
</dbReference>
<feature type="domain" description="EthD" evidence="1">
    <location>
        <begin position="13"/>
        <end position="89"/>
    </location>
</feature>
<reference evidence="2" key="1">
    <citation type="submission" date="2022-01" db="EMBL/GenBank/DDBJ databases">
        <authorList>
            <person name="Jo J.-H."/>
            <person name="Im W.-T."/>
        </authorList>
    </citation>
    <scope>NUCLEOTIDE SEQUENCE</scope>
    <source>
        <strain evidence="2">NA20</strain>
    </source>
</reference>
<dbReference type="SUPFAM" id="SSF54909">
    <property type="entry name" value="Dimeric alpha+beta barrel"/>
    <property type="match status" value="1"/>
</dbReference>
<dbReference type="PANTHER" id="PTHR40260:SF2">
    <property type="entry name" value="BLR8190 PROTEIN"/>
    <property type="match status" value="1"/>
</dbReference>
<dbReference type="RefSeq" id="WP_237868520.1">
    <property type="nucleotide sequence ID" value="NZ_JAKLTR010000002.1"/>
</dbReference>
<evidence type="ECO:0000313" key="2">
    <source>
        <dbReference type="EMBL" id="MCG2613291.1"/>
    </source>
</evidence>
<dbReference type="PANTHER" id="PTHR40260">
    <property type="entry name" value="BLR8190 PROTEIN"/>
    <property type="match status" value="1"/>
</dbReference>
<protein>
    <submittedName>
        <fullName evidence="2">EthD family reductase</fullName>
    </submittedName>
</protein>